<protein>
    <recommendedName>
        <fullName evidence="2">DUF4440 domain-containing protein</fullName>
    </recommendedName>
</protein>
<dbReference type="Gene3D" id="3.10.450.50">
    <property type="match status" value="1"/>
</dbReference>
<accession>A0AAI9DD14</accession>
<dbReference type="InterPro" id="IPR032710">
    <property type="entry name" value="NTF2-like_dom_sf"/>
</dbReference>
<reference evidence="1" key="1">
    <citation type="submission" date="2024-02" db="EMBL/GenBank/DDBJ databases">
        <authorList>
            <consortium name="Clinical and Environmental Microbiology Branch: Whole genome sequencing antimicrobial resistance pathogens in the healthcare setting"/>
        </authorList>
    </citation>
    <scope>NUCLEOTIDE SEQUENCE</scope>
    <source>
        <strain evidence="1">2021GO-0154</strain>
    </source>
</reference>
<organism evidence="1">
    <name type="scientific">Providencia stuartii</name>
    <dbReference type="NCBI Taxonomy" id="588"/>
    <lineage>
        <taxon>Bacteria</taxon>
        <taxon>Pseudomonadati</taxon>
        <taxon>Pseudomonadota</taxon>
        <taxon>Gammaproteobacteria</taxon>
        <taxon>Enterobacterales</taxon>
        <taxon>Morganellaceae</taxon>
        <taxon>Providencia</taxon>
    </lineage>
</organism>
<gene>
    <name evidence="1" type="ORF">RG298_002433</name>
</gene>
<dbReference type="EMBL" id="ABMABF030000007">
    <property type="protein sequence ID" value="EMJ5134693.1"/>
    <property type="molecule type" value="Genomic_DNA"/>
</dbReference>
<name>A0AAI9DD14_PROST</name>
<dbReference type="AlphaFoldDB" id="A0AAI9DD14"/>
<dbReference type="SUPFAM" id="SSF54427">
    <property type="entry name" value="NTF2-like"/>
    <property type="match status" value="1"/>
</dbReference>
<evidence type="ECO:0008006" key="2">
    <source>
        <dbReference type="Google" id="ProtNLM"/>
    </source>
</evidence>
<evidence type="ECO:0000313" key="1">
    <source>
        <dbReference type="EMBL" id="EMJ5134693.1"/>
    </source>
</evidence>
<dbReference type="RefSeq" id="WP_175442544.1">
    <property type="nucleotide sequence ID" value="NZ_JBALHY010000005.1"/>
</dbReference>
<sequence>MSNMNKAVQSVIELHELIENVFTGHKPDDLNKLLESFDSNFKMVTIGGDCIGLAQVNALFSNNIGAKPSLKITPDNIEPILEVGEYCWLQYRELHELDDSRLLRTSTVCIRIQDEQCFWTYLHETPIVKK</sequence>
<comment type="caution">
    <text evidence="1">The sequence shown here is derived from an EMBL/GenBank/DDBJ whole genome shotgun (WGS) entry which is preliminary data.</text>
</comment>
<proteinExistence type="predicted"/>